<proteinExistence type="inferred from homology"/>
<dbReference type="InterPro" id="IPR006343">
    <property type="entry name" value="DnaB/C_C"/>
</dbReference>
<dbReference type="NCBIfam" id="TIGR01446">
    <property type="entry name" value="DnaD_dom"/>
    <property type="match status" value="1"/>
</dbReference>
<organism evidence="4 5">
    <name type="scientific">Furfurilactobacillus milii</name>
    <dbReference type="NCBI Taxonomy" id="2888272"/>
    <lineage>
        <taxon>Bacteria</taxon>
        <taxon>Bacillati</taxon>
        <taxon>Bacillota</taxon>
        <taxon>Bacilli</taxon>
        <taxon>Lactobacillales</taxon>
        <taxon>Lactobacillaceae</taxon>
        <taxon>Furfurilactobacillus</taxon>
    </lineage>
</organism>
<evidence type="ECO:0000313" key="5">
    <source>
        <dbReference type="Proteomes" id="UP001152867"/>
    </source>
</evidence>
<protein>
    <submittedName>
        <fullName evidence="4">DnaD domain protein</fullName>
    </submittedName>
</protein>
<feature type="domain" description="DnaB/C C-terminal" evidence="3">
    <location>
        <begin position="170"/>
        <end position="240"/>
    </location>
</feature>
<feature type="region of interest" description="Disordered" evidence="2">
    <location>
        <begin position="107"/>
        <end position="164"/>
    </location>
</feature>
<dbReference type="SUPFAM" id="SSF158499">
    <property type="entry name" value="DnaD domain-like"/>
    <property type="match status" value="1"/>
</dbReference>
<feature type="compositionally biased region" description="Basic and acidic residues" evidence="2">
    <location>
        <begin position="282"/>
        <end position="291"/>
    </location>
</feature>
<evidence type="ECO:0000256" key="1">
    <source>
        <dbReference type="ARBA" id="ARBA00093462"/>
    </source>
</evidence>
<evidence type="ECO:0000259" key="3">
    <source>
        <dbReference type="Pfam" id="PF07261"/>
    </source>
</evidence>
<dbReference type="RefSeq" id="WP_178943166.1">
    <property type="nucleotide sequence ID" value="NZ_JAIWJG010000018.1"/>
</dbReference>
<feature type="compositionally biased region" description="Low complexity" evidence="2">
    <location>
        <begin position="137"/>
        <end position="148"/>
    </location>
</feature>
<dbReference type="InterPro" id="IPR034829">
    <property type="entry name" value="DnaD-like_sf"/>
</dbReference>
<dbReference type="EMBL" id="JANDJP010000021">
    <property type="protein sequence ID" value="MDF9914885.1"/>
    <property type="molecule type" value="Genomic_DNA"/>
</dbReference>
<gene>
    <name evidence="4" type="ORF">NNA32_11605</name>
</gene>
<name>A0ABT6DCS0_9LACO</name>
<comment type="similarity">
    <text evidence="1">Belongs to the DnaB/DnaD family.</text>
</comment>
<evidence type="ECO:0000256" key="2">
    <source>
        <dbReference type="SAM" id="MobiDB-lite"/>
    </source>
</evidence>
<comment type="caution">
    <text evidence="4">The sequence shown here is derived from an EMBL/GenBank/DDBJ whole genome shotgun (WGS) entry which is preliminary data.</text>
</comment>
<accession>A0ABT6DCS0</accession>
<feature type="compositionally biased region" description="Basic and acidic residues" evidence="2">
    <location>
        <begin position="256"/>
        <end position="271"/>
    </location>
</feature>
<feature type="region of interest" description="Disordered" evidence="2">
    <location>
        <begin position="246"/>
        <end position="304"/>
    </location>
</feature>
<sequence length="304" mass="34727">MQGLLIDEPPLQVLPSLAVKVGLNEALILQQCHYWLRISNNVHDGHKWIYNSYSKWQAQFPFWSERTIRRAINTLEKDGYLIVGNYNKAGFDNTKWYRIDYDKLVARRPGQNGQTSRPDCPDGPGQNGQTNTRDYTETTTENNNAAATSGHSPEIPESSDPRPAVGEALDLFQKTWRFPNEMQRQSLIEFVDAYGIQLTIAAMRLAGDRDVKRGGVVGFMNKVLGDWHDSGVKTIEQARDEVRSHYTKNYNRQQKRPAEELHDWNAEHDSDNDSSTSPQDLDALRSRLEAIKKKHREEEENGTG</sequence>
<reference evidence="4" key="1">
    <citation type="submission" date="2022-06" db="EMBL/GenBank/DDBJ databases">
        <title>Antifungal cultures and metabolites of lactic acid bacteria for use in dairy fermentations.</title>
        <authorList>
            <person name="Zhao Z."/>
            <person name="Gaenzle M."/>
        </authorList>
    </citation>
    <scope>NUCLEOTIDE SEQUENCE</scope>
    <source>
        <strain evidence="4">FUA3126</strain>
    </source>
</reference>
<keyword evidence="5" id="KW-1185">Reference proteome</keyword>
<dbReference type="Pfam" id="PF07261">
    <property type="entry name" value="DnaB_2"/>
    <property type="match status" value="1"/>
</dbReference>
<dbReference type="Proteomes" id="UP001152867">
    <property type="component" value="Unassembled WGS sequence"/>
</dbReference>
<dbReference type="Gene3D" id="1.10.10.630">
    <property type="entry name" value="DnaD domain-like"/>
    <property type="match status" value="1"/>
</dbReference>
<evidence type="ECO:0000313" key="4">
    <source>
        <dbReference type="EMBL" id="MDF9914885.1"/>
    </source>
</evidence>